<protein>
    <recommendedName>
        <fullName evidence="3">Aminoglycoside phosphotransferase domain-containing protein</fullName>
    </recommendedName>
</protein>
<gene>
    <name evidence="1" type="ORF">M378DRAFT_857852</name>
</gene>
<dbReference type="AlphaFoldDB" id="A0A0C2T4A3"/>
<keyword evidence="2" id="KW-1185">Reference proteome</keyword>
<dbReference type="InParanoid" id="A0A0C2T4A3"/>
<dbReference type="HOGENOM" id="CLU_1377785_0_0_1"/>
<organism evidence="1 2">
    <name type="scientific">Amanita muscaria (strain Koide BX008)</name>
    <dbReference type="NCBI Taxonomy" id="946122"/>
    <lineage>
        <taxon>Eukaryota</taxon>
        <taxon>Fungi</taxon>
        <taxon>Dikarya</taxon>
        <taxon>Basidiomycota</taxon>
        <taxon>Agaricomycotina</taxon>
        <taxon>Agaricomycetes</taxon>
        <taxon>Agaricomycetidae</taxon>
        <taxon>Agaricales</taxon>
        <taxon>Pluteineae</taxon>
        <taxon>Amanitaceae</taxon>
        <taxon>Amanita</taxon>
    </lineage>
</organism>
<evidence type="ECO:0008006" key="3">
    <source>
        <dbReference type="Google" id="ProtNLM"/>
    </source>
</evidence>
<evidence type="ECO:0000313" key="1">
    <source>
        <dbReference type="EMBL" id="KIL61359.1"/>
    </source>
</evidence>
<dbReference type="Proteomes" id="UP000054549">
    <property type="component" value="Unassembled WGS sequence"/>
</dbReference>
<name>A0A0C2T4A3_AMAMK</name>
<evidence type="ECO:0000313" key="2">
    <source>
        <dbReference type="Proteomes" id="UP000054549"/>
    </source>
</evidence>
<dbReference type="OrthoDB" id="2925574at2759"/>
<reference evidence="1 2" key="1">
    <citation type="submission" date="2014-04" db="EMBL/GenBank/DDBJ databases">
        <title>Evolutionary Origins and Diversification of the Mycorrhizal Mutualists.</title>
        <authorList>
            <consortium name="DOE Joint Genome Institute"/>
            <consortium name="Mycorrhizal Genomics Consortium"/>
            <person name="Kohler A."/>
            <person name="Kuo A."/>
            <person name="Nagy L.G."/>
            <person name="Floudas D."/>
            <person name="Copeland A."/>
            <person name="Barry K.W."/>
            <person name="Cichocki N."/>
            <person name="Veneault-Fourrey C."/>
            <person name="LaButti K."/>
            <person name="Lindquist E.A."/>
            <person name="Lipzen A."/>
            <person name="Lundell T."/>
            <person name="Morin E."/>
            <person name="Murat C."/>
            <person name="Riley R."/>
            <person name="Ohm R."/>
            <person name="Sun H."/>
            <person name="Tunlid A."/>
            <person name="Henrissat B."/>
            <person name="Grigoriev I.V."/>
            <person name="Hibbett D.S."/>
            <person name="Martin F."/>
        </authorList>
    </citation>
    <scope>NUCLEOTIDE SEQUENCE [LARGE SCALE GENOMIC DNA]</scope>
    <source>
        <strain evidence="1 2">Koide BX008</strain>
    </source>
</reference>
<accession>A0A0C2T4A3</accession>
<proteinExistence type="predicted"/>
<sequence length="198" mass="22121">MGGHDNGAQVLSEEDADDIAGALLDLRENRSLCDTLLKSNALTPLTHWYPEGQIFGFDNDGGRLVRDRDDFHRFMTARFNAAEVDPEIVPVTTTVLAHGEPSPHNLKRCLDGTIGIMDLRTTFLAPAWWDYYAVHICQEGPKYSEPLKRAMTTHGMGVGDDVLRELDAKFLKWFWYFGGGFARAEIKGSVEGEARDCT</sequence>
<dbReference type="EMBL" id="KN818285">
    <property type="protein sequence ID" value="KIL61359.1"/>
    <property type="molecule type" value="Genomic_DNA"/>
</dbReference>